<dbReference type="PANTHER" id="PTHR46008">
    <property type="entry name" value="LEAF RUST 10 DISEASE-RESISTANCE LOCUS RECEPTOR-LIKE PROTEIN KINASE-LIKE 1.4"/>
    <property type="match status" value="1"/>
</dbReference>
<keyword evidence="1" id="KW-0723">Serine/threonine-protein kinase</keyword>
<keyword evidence="2" id="KW-0808">Transferase</keyword>
<dbReference type="CDD" id="cd14066">
    <property type="entry name" value="STKc_IRAK"/>
    <property type="match status" value="1"/>
</dbReference>
<accession>A0A8T0I3I4</accession>
<dbReference type="PROSITE" id="PS00107">
    <property type="entry name" value="PROTEIN_KINASE_ATP"/>
    <property type="match status" value="1"/>
</dbReference>
<evidence type="ECO:0000259" key="9">
    <source>
        <dbReference type="PROSITE" id="PS51485"/>
    </source>
</evidence>
<dbReference type="Gene3D" id="3.30.200.20">
    <property type="entry name" value="Phosphorylase Kinase, domain 1"/>
    <property type="match status" value="1"/>
</dbReference>
<dbReference type="InterPro" id="IPR003245">
    <property type="entry name" value="Phytocyanin_dom"/>
</dbReference>
<dbReference type="SUPFAM" id="SSF56112">
    <property type="entry name" value="Protein kinase-like (PK-like)"/>
    <property type="match status" value="1"/>
</dbReference>
<dbReference type="Gene3D" id="2.60.40.420">
    <property type="entry name" value="Cupredoxins - blue copper proteins"/>
    <property type="match status" value="1"/>
</dbReference>
<feature type="binding site" evidence="6">
    <location>
        <position position="349"/>
    </location>
    <ligand>
        <name>ATP</name>
        <dbReference type="ChEBI" id="CHEBI:30616"/>
    </ligand>
</feature>
<dbReference type="PROSITE" id="PS50011">
    <property type="entry name" value="PROTEIN_KINASE_DOM"/>
    <property type="match status" value="1"/>
</dbReference>
<proteinExistence type="predicted"/>
<dbReference type="Pfam" id="PF02298">
    <property type="entry name" value="Cu_bind_like"/>
    <property type="match status" value="1"/>
</dbReference>
<keyword evidence="11" id="KW-1185">Reference proteome</keyword>
<dbReference type="InterPro" id="IPR008271">
    <property type="entry name" value="Ser/Thr_kinase_AS"/>
</dbReference>
<keyword evidence="5 6" id="KW-0067">ATP-binding</keyword>
<feature type="transmembrane region" description="Helical" evidence="7">
    <location>
        <begin position="250"/>
        <end position="271"/>
    </location>
</feature>
<gene>
    <name evidence="10" type="ORF">KC19_5G200500</name>
</gene>
<evidence type="ECO:0000256" key="2">
    <source>
        <dbReference type="ARBA" id="ARBA00022679"/>
    </source>
</evidence>
<dbReference type="FunFam" id="3.30.200.20:FF:000039">
    <property type="entry name" value="receptor-like protein kinase FERONIA"/>
    <property type="match status" value="1"/>
</dbReference>
<keyword evidence="7" id="KW-0472">Membrane</keyword>
<evidence type="ECO:0008006" key="12">
    <source>
        <dbReference type="Google" id="ProtNLM"/>
    </source>
</evidence>
<evidence type="ECO:0000259" key="8">
    <source>
        <dbReference type="PROSITE" id="PS50011"/>
    </source>
</evidence>
<dbReference type="Pfam" id="PF07714">
    <property type="entry name" value="PK_Tyr_Ser-Thr"/>
    <property type="match status" value="1"/>
</dbReference>
<evidence type="ECO:0000256" key="3">
    <source>
        <dbReference type="ARBA" id="ARBA00022741"/>
    </source>
</evidence>
<protein>
    <recommendedName>
        <fullName evidence="12">Protein kinase domain-containing protein</fullName>
    </recommendedName>
</protein>
<dbReference type="InterPro" id="IPR011009">
    <property type="entry name" value="Kinase-like_dom_sf"/>
</dbReference>
<dbReference type="Gene3D" id="1.10.510.10">
    <property type="entry name" value="Transferase(Phosphotransferase) domain 1"/>
    <property type="match status" value="1"/>
</dbReference>
<keyword evidence="7" id="KW-0812">Transmembrane</keyword>
<evidence type="ECO:0000313" key="11">
    <source>
        <dbReference type="Proteomes" id="UP000822688"/>
    </source>
</evidence>
<keyword evidence="3 6" id="KW-0547">Nucleotide-binding</keyword>
<dbReference type="OrthoDB" id="4062651at2759"/>
<dbReference type="AlphaFoldDB" id="A0A8T0I3I4"/>
<dbReference type="EMBL" id="CM026425">
    <property type="protein sequence ID" value="KAG0578042.1"/>
    <property type="molecule type" value="Genomic_DNA"/>
</dbReference>
<dbReference type="SUPFAM" id="SSF49503">
    <property type="entry name" value="Cupredoxins"/>
    <property type="match status" value="1"/>
</dbReference>
<evidence type="ECO:0000256" key="7">
    <source>
        <dbReference type="SAM" id="Phobius"/>
    </source>
</evidence>
<feature type="domain" description="Protein kinase" evidence="8">
    <location>
        <begin position="320"/>
        <end position="598"/>
    </location>
</feature>
<feature type="domain" description="Phytocyanin" evidence="9">
    <location>
        <begin position="108"/>
        <end position="223"/>
    </location>
</feature>
<dbReference type="FunFam" id="1.10.510.10:FF:000084">
    <property type="entry name" value="Wall-associated receptor kinase 2"/>
    <property type="match status" value="1"/>
</dbReference>
<dbReference type="GO" id="GO:0009055">
    <property type="term" value="F:electron transfer activity"/>
    <property type="evidence" value="ECO:0007669"/>
    <property type="project" value="InterPro"/>
</dbReference>
<dbReference type="PROSITE" id="PS51485">
    <property type="entry name" value="PHYTOCYANIN"/>
    <property type="match status" value="1"/>
</dbReference>
<reference evidence="10" key="1">
    <citation type="submission" date="2020-06" db="EMBL/GenBank/DDBJ databases">
        <title>WGS assembly of Ceratodon purpureus strain R40.</title>
        <authorList>
            <person name="Carey S.B."/>
            <person name="Jenkins J."/>
            <person name="Shu S."/>
            <person name="Lovell J.T."/>
            <person name="Sreedasyam A."/>
            <person name="Maumus F."/>
            <person name="Tiley G.P."/>
            <person name="Fernandez-Pozo N."/>
            <person name="Barry K."/>
            <person name="Chen C."/>
            <person name="Wang M."/>
            <person name="Lipzen A."/>
            <person name="Daum C."/>
            <person name="Saski C.A."/>
            <person name="Payton A.C."/>
            <person name="Mcbreen J.C."/>
            <person name="Conrad R.E."/>
            <person name="Kollar L.M."/>
            <person name="Olsson S."/>
            <person name="Huttunen S."/>
            <person name="Landis J.B."/>
            <person name="Wickett N.J."/>
            <person name="Johnson M.G."/>
            <person name="Rensing S.A."/>
            <person name="Grimwood J."/>
            <person name="Schmutz J."/>
            <person name="Mcdaniel S.F."/>
        </authorList>
    </citation>
    <scope>NUCLEOTIDE SEQUENCE</scope>
    <source>
        <strain evidence="10">R40</strain>
    </source>
</reference>
<dbReference type="InterPro" id="IPR001245">
    <property type="entry name" value="Ser-Thr/Tyr_kinase_cat_dom"/>
</dbReference>
<organism evidence="10 11">
    <name type="scientific">Ceratodon purpureus</name>
    <name type="common">Fire moss</name>
    <name type="synonym">Dicranum purpureum</name>
    <dbReference type="NCBI Taxonomy" id="3225"/>
    <lineage>
        <taxon>Eukaryota</taxon>
        <taxon>Viridiplantae</taxon>
        <taxon>Streptophyta</taxon>
        <taxon>Embryophyta</taxon>
        <taxon>Bryophyta</taxon>
        <taxon>Bryophytina</taxon>
        <taxon>Bryopsida</taxon>
        <taxon>Dicranidae</taxon>
        <taxon>Pseudoditrichales</taxon>
        <taxon>Ditrichaceae</taxon>
        <taxon>Ceratodon</taxon>
    </lineage>
</organism>
<dbReference type="GO" id="GO:0004674">
    <property type="term" value="F:protein serine/threonine kinase activity"/>
    <property type="evidence" value="ECO:0007669"/>
    <property type="project" value="UniProtKB-KW"/>
</dbReference>
<dbReference type="InterPro" id="IPR000719">
    <property type="entry name" value="Prot_kinase_dom"/>
</dbReference>
<evidence type="ECO:0000256" key="5">
    <source>
        <dbReference type="ARBA" id="ARBA00022840"/>
    </source>
</evidence>
<sequence>MSTQHGLLCQCCRFCVQMVYDSCTSRRFVVRSDGSLCCPGITIICEIAQGLVVEVSELTFKLEKSAQRRKKVTMAGAVGPMSCRIRVALYQLGMVVALHFSSTQAHAKSVRVGGDLGWTNVNPATGRTPDYAGWAASQTLAPNDTLEFHFKPGAHILFQVESQAALDACNFTSGVPIFDHNSSSPVNVTLNSSGVNYLGCGGKTGSGIINCQLGQKFAVFVHDSVPTTAPTTAPTAASPVTRNNNNNSTVIAVVICFVLVVVGGMVGFFCFKQRGANRRPSLRRRASNSNLQEVISSIAQGHGSVTVFSLKELEKATENFGDHLVLGLGGFGTVYKGTLRNGMVHVAIKMSNHASKTGKKQLLNEIAILSKTSHPNLVKLYGCCIETELPILVYEYIPNGNLFEHLHRLRFGVNLNWTKRLQIANETAEALAYLHGVAQPPIYHRDVKSGNILLDNTFSVKVADFGISRLTNPDKTHVSTAVQGTPGYLDPEYFHSYHLTDKSDVYSFGVVLLELITSQKPLDYSRGEEHSLAAYALPFIREGNLEEIIDPQLKESMEEFQEDLPIIHRVAQVAVDCLAEKRKDRPTMRAVAENIRYIKGLVSRNVSEHENAWTAQLE</sequence>
<evidence type="ECO:0000256" key="6">
    <source>
        <dbReference type="PROSITE-ProRule" id="PRU10141"/>
    </source>
</evidence>
<dbReference type="InterPro" id="IPR017441">
    <property type="entry name" value="Protein_kinase_ATP_BS"/>
</dbReference>
<keyword evidence="4" id="KW-0418">Kinase</keyword>
<dbReference type="PROSITE" id="PS00108">
    <property type="entry name" value="PROTEIN_KINASE_ST"/>
    <property type="match status" value="1"/>
</dbReference>
<dbReference type="InterPro" id="IPR008972">
    <property type="entry name" value="Cupredoxin"/>
</dbReference>
<name>A0A8T0I3I4_CERPU</name>
<evidence type="ECO:0000256" key="4">
    <source>
        <dbReference type="ARBA" id="ARBA00022777"/>
    </source>
</evidence>
<dbReference type="Proteomes" id="UP000822688">
    <property type="component" value="Chromosome 5"/>
</dbReference>
<evidence type="ECO:0000256" key="1">
    <source>
        <dbReference type="ARBA" id="ARBA00022527"/>
    </source>
</evidence>
<dbReference type="SMART" id="SM00220">
    <property type="entry name" value="S_TKc"/>
    <property type="match status" value="1"/>
</dbReference>
<comment type="caution">
    <text evidence="10">The sequence shown here is derived from an EMBL/GenBank/DDBJ whole genome shotgun (WGS) entry which is preliminary data.</text>
</comment>
<keyword evidence="7" id="KW-1133">Transmembrane helix</keyword>
<evidence type="ECO:0000313" key="10">
    <source>
        <dbReference type="EMBL" id="KAG0578042.1"/>
    </source>
</evidence>
<dbReference type="GO" id="GO:0005524">
    <property type="term" value="F:ATP binding"/>
    <property type="evidence" value="ECO:0007669"/>
    <property type="project" value="UniProtKB-UniRule"/>
</dbReference>